<evidence type="ECO:0000313" key="2">
    <source>
        <dbReference type="EMBL" id="OWP07183.1"/>
    </source>
</evidence>
<dbReference type="Proteomes" id="UP000242519">
    <property type="component" value="Unassembled WGS sequence"/>
</dbReference>
<protein>
    <recommendedName>
        <fullName evidence="4">Apple domain-containing protein</fullName>
    </recommendedName>
</protein>
<name>A0A218ZHY6_9HELO</name>
<dbReference type="OrthoDB" id="3558828at2759"/>
<sequence>MKSLILSLSSFALFWISARAAAPTPTTNSVCYTQNGFFPVKTVKTTIRAATSTLRLTQVITYTPTVTIQPPPVTSDITITSSSNITVSSITGTLTFTEYTGSLVTVSSAIATNVQIDTSLTTSTITVPVTTISTPSGFQPVKSTIPSAVAKRDIEPLSRIKRDLMPPKERRTFFTIAPALPKKGARIWFWYPEFVTCYRIVTVYNVVYTTRTARETGTITIPADVVTRNVTSYTTFTSVVDASATTTITLSQDGTTTVYFNASTTTTTTVTATETRALATAYAACSPQNILGGVNNQGIWEVHVSAGFADPASIPYTNATSAADCCTSCFSNVDCAGYVFSGSSPSGQQCLIILLNTGTCAAPGTYGLGINTGGGYQPDEGYSVGNGYCGSVTGLNNG</sequence>
<evidence type="ECO:0008006" key="4">
    <source>
        <dbReference type="Google" id="ProtNLM"/>
    </source>
</evidence>
<feature type="signal peptide" evidence="1">
    <location>
        <begin position="1"/>
        <end position="20"/>
    </location>
</feature>
<organism evidence="2 3">
    <name type="scientific">Diplocarpon coronariae</name>
    <dbReference type="NCBI Taxonomy" id="2795749"/>
    <lineage>
        <taxon>Eukaryota</taxon>
        <taxon>Fungi</taxon>
        <taxon>Dikarya</taxon>
        <taxon>Ascomycota</taxon>
        <taxon>Pezizomycotina</taxon>
        <taxon>Leotiomycetes</taxon>
        <taxon>Helotiales</taxon>
        <taxon>Drepanopezizaceae</taxon>
        <taxon>Diplocarpon</taxon>
    </lineage>
</organism>
<evidence type="ECO:0000313" key="3">
    <source>
        <dbReference type="Proteomes" id="UP000242519"/>
    </source>
</evidence>
<comment type="caution">
    <text evidence="2">The sequence shown here is derived from an EMBL/GenBank/DDBJ whole genome shotgun (WGS) entry which is preliminary data.</text>
</comment>
<dbReference type="InParanoid" id="A0A218ZHY6"/>
<reference evidence="2 3" key="1">
    <citation type="submission" date="2017-04" db="EMBL/GenBank/DDBJ databases">
        <title>Draft genome sequence of Marssonina coronaria NL1: causal agent of apple blotch.</title>
        <authorList>
            <person name="Cheng Q."/>
        </authorList>
    </citation>
    <scope>NUCLEOTIDE SEQUENCE [LARGE SCALE GENOMIC DNA]</scope>
    <source>
        <strain evidence="2 3">NL1</strain>
    </source>
</reference>
<keyword evidence="1" id="KW-0732">Signal</keyword>
<dbReference type="AlphaFoldDB" id="A0A218ZHY6"/>
<proteinExistence type="predicted"/>
<accession>A0A218ZHY6</accession>
<dbReference type="STRING" id="503106.A0A218ZHY6"/>
<keyword evidence="3" id="KW-1185">Reference proteome</keyword>
<evidence type="ECO:0000256" key="1">
    <source>
        <dbReference type="SAM" id="SignalP"/>
    </source>
</evidence>
<gene>
    <name evidence="2" type="ORF">B2J93_1956</name>
</gene>
<feature type="chain" id="PRO_5012555767" description="Apple domain-containing protein" evidence="1">
    <location>
        <begin position="21"/>
        <end position="398"/>
    </location>
</feature>
<dbReference type="EMBL" id="MZNU01000019">
    <property type="protein sequence ID" value="OWP07183.1"/>
    <property type="molecule type" value="Genomic_DNA"/>
</dbReference>